<name>A0A8H6VKB5_9PEZI</name>
<keyword evidence="3" id="KW-0479">Metal-binding</keyword>
<accession>A0A8H6VKB5</accession>
<evidence type="ECO:0000256" key="2">
    <source>
        <dbReference type="ARBA" id="ARBA00022642"/>
    </source>
</evidence>
<sequence length="265" mass="29383">MLRPQIPSPMLNGLGRHLMYQVTPRHAALIIEHMQNDVVHPDGAFCQSDYRYLVPRINALLSHPGFALRVATIASPPDDHCIMAHNHPGKCQGHHIEHQCPVKGKNKAPVKQHLLGKYLQKGSWGHKFIDGLDKKKVDITYEKMTNPKVVNFSCFSDNHGNPIRHLPGDCASHDMQSELEKRDITDVFVLGLGGDHCVAETARDAVKMGYASHVVEDCLAFHDANKNDWAIVRPDLIANGVKLVKSDGPEIELLRHSAATGSSKQ</sequence>
<keyword evidence="2" id="KW-0662">Pyridine nucleotide biosynthesis</keyword>
<dbReference type="InterPro" id="IPR000868">
    <property type="entry name" value="Isochorismatase-like_dom"/>
</dbReference>
<dbReference type="GO" id="GO:0019363">
    <property type="term" value="P:pyridine nucleotide biosynthetic process"/>
    <property type="evidence" value="ECO:0007669"/>
    <property type="project" value="UniProtKB-KW"/>
</dbReference>
<organism evidence="9 10">
    <name type="scientific">Pseudocercospora fuligena</name>
    <dbReference type="NCBI Taxonomy" id="685502"/>
    <lineage>
        <taxon>Eukaryota</taxon>
        <taxon>Fungi</taxon>
        <taxon>Dikarya</taxon>
        <taxon>Ascomycota</taxon>
        <taxon>Pezizomycotina</taxon>
        <taxon>Dothideomycetes</taxon>
        <taxon>Dothideomycetidae</taxon>
        <taxon>Mycosphaerellales</taxon>
        <taxon>Mycosphaerellaceae</taxon>
        <taxon>Pseudocercospora</taxon>
    </lineage>
</organism>
<evidence type="ECO:0000259" key="8">
    <source>
        <dbReference type="Pfam" id="PF00857"/>
    </source>
</evidence>
<evidence type="ECO:0000256" key="4">
    <source>
        <dbReference type="ARBA" id="ARBA00022801"/>
    </source>
</evidence>
<evidence type="ECO:0000256" key="6">
    <source>
        <dbReference type="ARBA" id="ARBA00039017"/>
    </source>
</evidence>
<dbReference type="EMBL" id="JABCIY010000038">
    <property type="protein sequence ID" value="KAF7195628.1"/>
    <property type="molecule type" value="Genomic_DNA"/>
</dbReference>
<dbReference type="GO" id="GO:0046872">
    <property type="term" value="F:metal ion binding"/>
    <property type="evidence" value="ECO:0007669"/>
    <property type="project" value="UniProtKB-KW"/>
</dbReference>
<evidence type="ECO:0000313" key="10">
    <source>
        <dbReference type="Proteomes" id="UP000660729"/>
    </source>
</evidence>
<evidence type="ECO:0000256" key="1">
    <source>
        <dbReference type="ARBA" id="ARBA00006336"/>
    </source>
</evidence>
<dbReference type="SUPFAM" id="SSF52499">
    <property type="entry name" value="Isochorismatase-like hydrolases"/>
    <property type="match status" value="1"/>
</dbReference>
<proteinExistence type="inferred from homology"/>
<keyword evidence="4" id="KW-0378">Hydrolase</keyword>
<dbReference type="PANTHER" id="PTHR11080">
    <property type="entry name" value="PYRAZINAMIDASE/NICOTINAMIDASE"/>
    <property type="match status" value="1"/>
</dbReference>
<comment type="pathway">
    <text evidence="5">Cofactor biosynthesis; nicotinate biosynthesis; nicotinate from nicotinamide: step 1/1.</text>
</comment>
<dbReference type="InterPro" id="IPR052347">
    <property type="entry name" value="Isochorismatase_Nicotinamidase"/>
</dbReference>
<dbReference type="Gene3D" id="3.40.50.850">
    <property type="entry name" value="Isochorismatase-like"/>
    <property type="match status" value="1"/>
</dbReference>
<dbReference type="GO" id="GO:0008936">
    <property type="term" value="F:nicotinamidase activity"/>
    <property type="evidence" value="ECO:0007669"/>
    <property type="project" value="UniProtKB-EC"/>
</dbReference>
<gene>
    <name evidence="9" type="ORF">HII31_02946</name>
</gene>
<evidence type="ECO:0000256" key="7">
    <source>
        <dbReference type="ARBA" id="ARBA00043224"/>
    </source>
</evidence>
<dbReference type="Proteomes" id="UP000660729">
    <property type="component" value="Unassembled WGS sequence"/>
</dbReference>
<dbReference type="EC" id="3.5.1.19" evidence="6"/>
<comment type="caution">
    <text evidence="9">The sequence shown here is derived from an EMBL/GenBank/DDBJ whole genome shotgun (WGS) entry which is preliminary data.</text>
</comment>
<dbReference type="PANTHER" id="PTHR11080:SF2">
    <property type="entry name" value="LD05707P"/>
    <property type="match status" value="1"/>
</dbReference>
<evidence type="ECO:0000256" key="3">
    <source>
        <dbReference type="ARBA" id="ARBA00022723"/>
    </source>
</evidence>
<comment type="similarity">
    <text evidence="1">Belongs to the isochorismatase family.</text>
</comment>
<reference evidence="9" key="1">
    <citation type="submission" date="2020-04" db="EMBL/GenBank/DDBJ databases">
        <title>Draft genome resource of the tomato pathogen Pseudocercospora fuligena.</title>
        <authorList>
            <person name="Zaccaron A."/>
        </authorList>
    </citation>
    <scope>NUCLEOTIDE SEQUENCE</scope>
    <source>
        <strain evidence="9">PF001</strain>
    </source>
</reference>
<dbReference type="Pfam" id="PF00857">
    <property type="entry name" value="Isochorismatase"/>
    <property type="match status" value="1"/>
</dbReference>
<dbReference type="AlphaFoldDB" id="A0A8H6VKB5"/>
<evidence type="ECO:0000313" key="9">
    <source>
        <dbReference type="EMBL" id="KAF7195628.1"/>
    </source>
</evidence>
<feature type="domain" description="Isochorismatase-like" evidence="8">
    <location>
        <begin position="28"/>
        <end position="233"/>
    </location>
</feature>
<dbReference type="InterPro" id="IPR036380">
    <property type="entry name" value="Isochorismatase-like_sf"/>
</dbReference>
<dbReference type="OrthoDB" id="245563at2759"/>
<evidence type="ECO:0000256" key="5">
    <source>
        <dbReference type="ARBA" id="ARBA00037900"/>
    </source>
</evidence>
<protein>
    <recommendedName>
        <fullName evidence="6">nicotinamidase</fullName>
        <ecNumber evidence="6">3.5.1.19</ecNumber>
    </recommendedName>
    <alternativeName>
        <fullName evidence="7">Nicotinamide deamidase</fullName>
    </alternativeName>
</protein>
<keyword evidence="10" id="KW-1185">Reference proteome</keyword>